<accession>A0A7L6ART4</accession>
<dbReference type="EMBL" id="CP059265">
    <property type="protein sequence ID" value="QLQ31798.1"/>
    <property type="molecule type" value="Genomic_DNA"/>
</dbReference>
<sequence length="89" mass="10245">MDGIILLPFFKQHHTFFKAASRHNTGKFFALLRTQFKASGDCWMTLALIMKFGLWLDMMLLLCCCGTSKVMHRAVLQFDNSQTSNFYAT</sequence>
<evidence type="ECO:0000313" key="1">
    <source>
        <dbReference type="EMBL" id="QLQ31798.1"/>
    </source>
</evidence>
<organism evidence="1 2">
    <name type="scientific">Candidatus Thiothrix singaporensis</name>
    <dbReference type="NCBI Taxonomy" id="2799669"/>
    <lineage>
        <taxon>Bacteria</taxon>
        <taxon>Pseudomonadati</taxon>
        <taxon>Pseudomonadota</taxon>
        <taxon>Gammaproteobacteria</taxon>
        <taxon>Thiotrichales</taxon>
        <taxon>Thiotrichaceae</taxon>
        <taxon>Thiothrix</taxon>
    </lineage>
</organism>
<name>A0A7L6ART4_9GAMM</name>
<dbReference type="KEGG" id="this:HZT40_09595"/>
<evidence type="ECO:0000313" key="2">
    <source>
        <dbReference type="Proteomes" id="UP000510621"/>
    </source>
</evidence>
<reference evidence="1" key="1">
    <citation type="submission" date="2020-06" db="EMBL/GenBank/DDBJ databases">
        <title>Analysis procedures for assessing recovery of high quality, complete, closed genomes from Nanopore long read metagenome sequencing.</title>
        <authorList>
            <person name="Bessarab I."/>
            <person name="Arumugam K."/>
            <person name="Haryono M."/>
            <person name="Liu X."/>
            <person name="Roy S."/>
            <person name="Zuniga-Montanez R.E."/>
            <person name="Qiu G."/>
            <person name="Drautz-Moses D.I."/>
            <person name="Law Y.Y."/>
            <person name="Wuertz S."/>
            <person name="Lauro F.M."/>
            <person name="Huson D.H."/>
            <person name="Williams R.B."/>
        </authorList>
    </citation>
    <scope>NUCLEOTIDE SEQUENCE [LARGE SCALE GENOMIC DNA]</scope>
    <source>
        <strain evidence="1">SSD2</strain>
    </source>
</reference>
<gene>
    <name evidence="1" type="ORF">HZT40_09595</name>
</gene>
<proteinExistence type="predicted"/>
<dbReference type="Proteomes" id="UP000510621">
    <property type="component" value="Chromosome"/>
</dbReference>
<dbReference type="AlphaFoldDB" id="A0A7L6ART4"/>
<protein>
    <submittedName>
        <fullName evidence="1">Uncharacterized protein</fullName>
    </submittedName>
</protein>
<keyword evidence="2" id="KW-1185">Reference proteome</keyword>